<dbReference type="GO" id="GO:0005634">
    <property type="term" value="C:nucleus"/>
    <property type="evidence" value="ECO:0007669"/>
    <property type="project" value="TreeGrafter"/>
</dbReference>
<feature type="binding site" evidence="5">
    <location>
        <position position="434"/>
    </location>
    <ligand>
        <name>FAD</name>
        <dbReference type="ChEBI" id="CHEBI:57692"/>
    </ligand>
</feature>
<dbReference type="InterPro" id="IPR036134">
    <property type="entry name" value="Crypto/Photolyase_FAD-like_sf"/>
</dbReference>
<feature type="site" description="Electron transfer via tryptophanyl radical" evidence="6">
    <location>
        <position position="558"/>
    </location>
</feature>
<keyword evidence="2 5" id="KW-0285">Flavoprotein</keyword>
<comment type="similarity">
    <text evidence="1">Belongs to the DNA photolyase class-1 family.</text>
</comment>
<comment type="cofactor">
    <cofactor evidence="5">
        <name>FAD</name>
        <dbReference type="ChEBI" id="CHEBI:57692"/>
    </cofactor>
    <text evidence="5">Binds 1 FAD per subunit.</text>
</comment>
<feature type="region of interest" description="Disordered" evidence="7">
    <location>
        <begin position="16"/>
        <end position="44"/>
    </location>
</feature>
<feature type="binding site" evidence="5">
    <location>
        <begin position="548"/>
        <end position="550"/>
    </location>
    <ligand>
        <name>FAD</name>
        <dbReference type="ChEBI" id="CHEBI:57692"/>
    </ligand>
</feature>
<dbReference type="SUPFAM" id="SSF48173">
    <property type="entry name" value="Cryptochrome/photolyase FAD-binding domain"/>
    <property type="match status" value="1"/>
</dbReference>
<evidence type="ECO:0000256" key="6">
    <source>
        <dbReference type="PIRSR" id="PIRSR602081-2"/>
    </source>
</evidence>
<dbReference type="GO" id="GO:0003904">
    <property type="term" value="F:deoxyribodipyrimidine photo-lyase activity"/>
    <property type="evidence" value="ECO:0007669"/>
    <property type="project" value="TreeGrafter"/>
</dbReference>
<sequence length="643" mass="72443">MRSFLCTTISLVRTTMQKRARPLSTSPPASTKKSRPGSSSTFKPNKIATQEAAAAVDANPPFPILLKAVKDGLKDPVKGKSVVYWMRMGDLRSKSSFFASVYQRMNPLYVVHDNRALSLASAQAQNDNIPLIVLFILSPQDYVAHDRSPRRIDFTLRNLSILQKSLSDLHIPLHVLTEKGRPSIPGKLVSLLSSLECTKVYANMEYEVDEMRRDIKVCSLAKQEGINATFVHDKCIVDPGTIVSAENKPYVVYSAYQRRWLVNLNDNLPYYLEDCASPKPNSESIQSSRYSDLFDSSIPTYVEGFELDDSIKEKMAFIWPAGEEKALLVCRLFLSEFVELTRDQMLNRFLKTKARSSQTGSADPLASGEEESKASSRIVKYDTRRDAADSDTTSRLSPYLSAGVISARACVRATMELLGVNKVDGGKTTGIGRWVQELAWRDFYINLVAAFPRVSMGRPWLEKYAAVVWEAHQSSEKGERSKDSDGKLLQAWKNGMTGYPIVDAAMRCIQEMGWLHNRLRMIAAMFLTKNLMFDWRVGERYFMENLIDGDLASNNGGWQWCASTGVDPCPYFRIFNPYNQSVKADPKGDFIRKFVPELASIKTSEIHNPSAKTARALGYPLPIIDYKETRQRALRRFKTPGEM</sequence>
<feature type="site" description="Electron transfer via tryptophanyl radical" evidence="6">
    <location>
        <position position="535"/>
    </location>
</feature>
<dbReference type="GO" id="GO:0006139">
    <property type="term" value="P:nucleobase-containing compound metabolic process"/>
    <property type="evidence" value="ECO:0007669"/>
    <property type="project" value="UniProtKB-ARBA"/>
</dbReference>
<feature type="compositionally biased region" description="Polar residues" evidence="7">
    <location>
        <begin position="22"/>
        <end position="43"/>
    </location>
</feature>
<reference evidence="9" key="1">
    <citation type="submission" date="2023-06" db="EMBL/GenBank/DDBJ databases">
        <authorList>
            <consortium name="Lawrence Berkeley National Laboratory"/>
            <person name="Ahrendt S."/>
            <person name="Sahu N."/>
            <person name="Indic B."/>
            <person name="Wong-Bajracharya J."/>
            <person name="Merenyi Z."/>
            <person name="Ke H.-M."/>
            <person name="Monk M."/>
            <person name="Kocsube S."/>
            <person name="Drula E."/>
            <person name="Lipzen A."/>
            <person name="Balint B."/>
            <person name="Henrissat B."/>
            <person name="Andreopoulos B."/>
            <person name="Martin F.M."/>
            <person name="Harder C.B."/>
            <person name="Rigling D."/>
            <person name="Ford K.L."/>
            <person name="Foster G.D."/>
            <person name="Pangilinan J."/>
            <person name="Papanicolaou A."/>
            <person name="Barry K."/>
            <person name="LaButti K."/>
            <person name="Viragh M."/>
            <person name="Koriabine M."/>
            <person name="Yan M."/>
            <person name="Riley R."/>
            <person name="Champramary S."/>
            <person name="Plett K.L."/>
            <person name="Tsai I.J."/>
            <person name="Slot J."/>
            <person name="Sipos G."/>
            <person name="Plett J."/>
            <person name="Nagy L.G."/>
            <person name="Grigoriev I.V."/>
        </authorList>
    </citation>
    <scope>NUCLEOTIDE SEQUENCE</scope>
    <source>
        <strain evidence="9">FPL87.14</strain>
    </source>
</reference>
<feature type="binding site" evidence="5">
    <location>
        <position position="381"/>
    </location>
    <ligand>
        <name>FAD</name>
        <dbReference type="ChEBI" id="CHEBI:57692"/>
    </ligand>
</feature>
<evidence type="ECO:0000256" key="3">
    <source>
        <dbReference type="ARBA" id="ARBA00022827"/>
    </source>
</evidence>
<keyword evidence="10" id="KW-1185">Reference proteome</keyword>
<dbReference type="PANTHER" id="PTHR11455:SF18">
    <property type="entry name" value="SI:CH1073-390K14.1"/>
    <property type="match status" value="1"/>
</dbReference>
<dbReference type="InterPro" id="IPR002081">
    <property type="entry name" value="Cryptochrome/DNA_photolyase_1"/>
</dbReference>
<evidence type="ECO:0000259" key="8">
    <source>
        <dbReference type="PROSITE" id="PS51645"/>
    </source>
</evidence>
<evidence type="ECO:0000313" key="9">
    <source>
        <dbReference type="EMBL" id="KAK0453430.1"/>
    </source>
</evidence>
<dbReference type="GO" id="GO:0043153">
    <property type="term" value="P:entrainment of circadian clock by photoperiod"/>
    <property type="evidence" value="ECO:0007669"/>
    <property type="project" value="TreeGrafter"/>
</dbReference>
<dbReference type="EMBL" id="JAUEPT010000003">
    <property type="protein sequence ID" value="KAK0453430.1"/>
    <property type="molecule type" value="Genomic_DNA"/>
</dbReference>
<name>A0AA39K2R9_9AGAR</name>
<feature type="binding site" evidence="5">
    <location>
        <begin position="437"/>
        <end position="444"/>
    </location>
    <ligand>
        <name>FAD</name>
        <dbReference type="ChEBI" id="CHEBI:57692"/>
    </ligand>
</feature>
<dbReference type="InterPro" id="IPR014729">
    <property type="entry name" value="Rossmann-like_a/b/a_fold"/>
</dbReference>
<feature type="site" description="Electron transfer via tryptophanyl radical" evidence="6">
    <location>
        <position position="469"/>
    </location>
</feature>
<organism evidence="9 10">
    <name type="scientific">Armillaria borealis</name>
    <dbReference type="NCBI Taxonomy" id="47425"/>
    <lineage>
        <taxon>Eukaryota</taxon>
        <taxon>Fungi</taxon>
        <taxon>Dikarya</taxon>
        <taxon>Basidiomycota</taxon>
        <taxon>Agaricomycotina</taxon>
        <taxon>Agaricomycetes</taxon>
        <taxon>Agaricomycetidae</taxon>
        <taxon>Agaricales</taxon>
        <taxon>Marasmiineae</taxon>
        <taxon>Physalacriaceae</taxon>
        <taxon>Armillaria</taxon>
    </lineage>
</organism>
<evidence type="ECO:0000313" key="10">
    <source>
        <dbReference type="Proteomes" id="UP001175226"/>
    </source>
</evidence>
<dbReference type="GO" id="GO:0071949">
    <property type="term" value="F:FAD binding"/>
    <property type="evidence" value="ECO:0007669"/>
    <property type="project" value="TreeGrafter"/>
</dbReference>
<proteinExistence type="inferred from homology"/>
<comment type="caution">
    <text evidence="9">The sequence shown here is derived from an EMBL/GenBank/DDBJ whole genome shotgun (WGS) entry which is preliminary data.</text>
</comment>
<dbReference type="PROSITE" id="PS51645">
    <property type="entry name" value="PHR_CRY_ALPHA_BETA"/>
    <property type="match status" value="1"/>
</dbReference>
<gene>
    <name evidence="9" type="ORF">EV421DRAFT_680868</name>
</gene>
<dbReference type="PROSITE" id="PS00394">
    <property type="entry name" value="DNA_PHOTOLYASES_1_1"/>
    <property type="match status" value="1"/>
</dbReference>
<dbReference type="InterPro" id="IPR018394">
    <property type="entry name" value="DNA_photolyase_1_CS_C"/>
</dbReference>
<evidence type="ECO:0000256" key="7">
    <source>
        <dbReference type="SAM" id="MobiDB-lite"/>
    </source>
</evidence>
<dbReference type="SUPFAM" id="SSF52425">
    <property type="entry name" value="Cryptochrome/photolyase, N-terminal domain"/>
    <property type="match status" value="1"/>
</dbReference>
<evidence type="ECO:0000256" key="2">
    <source>
        <dbReference type="ARBA" id="ARBA00022630"/>
    </source>
</evidence>
<dbReference type="Pfam" id="PF00875">
    <property type="entry name" value="DNA_photolyase"/>
    <property type="match status" value="1"/>
</dbReference>
<dbReference type="InterPro" id="IPR006050">
    <property type="entry name" value="DNA_photolyase_N"/>
</dbReference>
<dbReference type="Proteomes" id="UP001175226">
    <property type="component" value="Unassembled WGS sequence"/>
</dbReference>
<dbReference type="Gene3D" id="1.10.579.10">
    <property type="entry name" value="DNA Cyclobutane Dipyrimidine Photolyase, subunit A, domain 3"/>
    <property type="match status" value="1"/>
</dbReference>
<protein>
    <submittedName>
        <fullName evidence="9">DNA photolyase, FAD-binding/Cryptochrome</fullName>
    </submittedName>
</protein>
<dbReference type="AlphaFoldDB" id="A0AA39K2R9"/>
<dbReference type="Gene3D" id="3.40.50.620">
    <property type="entry name" value="HUPs"/>
    <property type="match status" value="1"/>
</dbReference>
<evidence type="ECO:0000256" key="5">
    <source>
        <dbReference type="PIRSR" id="PIRSR602081-1"/>
    </source>
</evidence>
<dbReference type="Pfam" id="PF03441">
    <property type="entry name" value="FAD_binding_7"/>
    <property type="match status" value="1"/>
</dbReference>
<keyword evidence="4" id="KW-0157">Chromophore</keyword>
<dbReference type="GO" id="GO:0006950">
    <property type="term" value="P:response to stress"/>
    <property type="evidence" value="ECO:0007669"/>
    <property type="project" value="UniProtKB-ARBA"/>
</dbReference>
<feature type="binding site" evidence="5">
    <location>
        <begin position="393"/>
        <end position="397"/>
    </location>
    <ligand>
        <name>FAD</name>
        <dbReference type="ChEBI" id="CHEBI:57692"/>
    </ligand>
</feature>
<dbReference type="InterPro" id="IPR036155">
    <property type="entry name" value="Crypto/Photolyase_N_sf"/>
</dbReference>
<dbReference type="GO" id="GO:0003677">
    <property type="term" value="F:DNA binding"/>
    <property type="evidence" value="ECO:0007669"/>
    <property type="project" value="TreeGrafter"/>
</dbReference>
<dbReference type="InterPro" id="IPR005101">
    <property type="entry name" value="Cryptochr/Photolyase_FAD-bd"/>
</dbReference>
<dbReference type="PANTHER" id="PTHR11455">
    <property type="entry name" value="CRYPTOCHROME"/>
    <property type="match status" value="1"/>
</dbReference>
<dbReference type="GO" id="GO:0005737">
    <property type="term" value="C:cytoplasm"/>
    <property type="evidence" value="ECO:0007669"/>
    <property type="project" value="TreeGrafter"/>
</dbReference>
<dbReference type="GO" id="GO:0032922">
    <property type="term" value="P:circadian regulation of gene expression"/>
    <property type="evidence" value="ECO:0007669"/>
    <property type="project" value="TreeGrafter"/>
</dbReference>
<evidence type="ECO:0000256" key="1">
    <source>
        <dbReference type="ARBA" id="ARBA00005862"/>
    </source>
</evidence>
<feature type="domain" description="Photolyase/cryptochrome alpha/beta" evidence="8">
    <location>
        <begin position="99"/>
        <end position="236"/>
    </location>
</feature>
<keyword evidence="3 5" id="KW-0274">FAD</keyword>
<accession>A0AA39K2R9</accession>
<feature type="region of interest" description="Disordered" evidence="7">
    <location>
        <begin position="358"/>
        <end position="377"/>
    </location>
</feature>
<dbReference type="Gene3D" id="1.25.40.80">
    <property type="match status" value="1"/>
</dbReference>
<evidence type="ECO:0000256" key="4">
    <source>
        <dbReference type="ARBA" id="ARBA00022991"/>
    </source>
</evidence>